<dbReference type="InterPro" id="IPR039294">
    <property type="entry name" value="EIF1AD"/>
</dbReference>
<evidence type="ECO:0000256" key="2">
    <source>
        <dbReference type="ARBA" id="ARBA00022884"/>
    </source>
</evidence>
<dbReference type="Gene3D" id="2.40.50.140">
    <property type="entry name" value="Nucleic acid-binding proteins"/>
    <property type="match status" value="1"/>
</dbReference>
<protein>
    <recommendedName>
        <fullName evidence="5">S1-like domain-containing protein</fullName>
    </recommendedName>
</protein>
<keyword evidence="2" id="KW-0694">RNA-binding</keyword>
<dbReference type="GO" id="GO:0003723">
    <property type="term" value="F:RNA binding"/>
    <property type="evidence" value="ECO:0007669"/>
    <property type="project" value="UniProtKB-KW"/>
</dbReference>
<sequence length="245" mass="27623">MASDARQVQNEKIKQKALFNSELGGAPQASTDQFTCEMIRFVFQLETIPGFNVFMLCMGADVQKKRGNFKGELDMRGGRKNLKRAIEEEMVTLQQGQSIMQVVDLRGSNLIEVMDSKGQKLLAIFPAKFQKSMWIKRGNFIVVDESGREEAVESGRKVGGMVTQVLYHDQVRLLQKSPEWPEIFKSVPQETSKQDLNSCTSQQDDESCTDDEGLPPLEANTNRRNPLLSQLHIESDSDSETDRDS</sequence>
<dbReference type="GO" id="GO:0003743">
    <property type="term" value="F:translation initiation factor activity"/>
    <property type="evidence" value="ECO:0007669"/>
    <property type="project" value="UniProtKB-UniRule"/>
</dbReference>
<dbReference type="EMBL" id="JACGWM010000003">
    <property type="protein sequence ID" value="KAL0382228.1"/>
    <property type="molecule type" value="Genomic_DNA"/>
</dbReference>
<evidence type="ECO:0000259" key="5">
    <source>
        <dbReference type="PROSITE" id="PS50832"/>
    </source>
</evidence>
<evidence type="ECO:0000256" key="4">
    <source>
        <dbReference type="SAM" id="MobiDB-lite"/>
    </source>
</evidence>
<dbReference type="InterPro" id="IPR006196">
    <property type="entry name" value="RNA-binding_domain_S1_IF1"/>
</dbReference>
<reference evidence="6" key="2">
    <citation type="journal article" date="2024" name="Plant">
        <title>Genomic evolution and insights into agronomic trait innovations of Sesamum species.</title>
        <authorList>
            <person name="Miao H."/>
            <person name="Wang L."/>
            <person name="Qu L."/>
            <person name="Liu H."/>
            <person name="Sun Y."/>
            <person name="Le M."/>
            <person name="Wang Q."/>
            <person name="Wei S."/>
            <person name="Zheng Y."/>
            <person name="Lin W."/>
            <person name="Duan Y."/>
            <person name="Cao H."/>
            <person name="Xiong S."/>
            <person name="Wang X."/>
            <person name="Wei L."/>
            <person name="Li C."/>
            <person name="Ma Q."/>
            <person name="Ju M."/>
            <person name="Zhao R."/>
            <person name="Li G."/>
            <person name="Mu C."/>
            <person name="Tian Q."/>
            <person name="Mei H."/>
            <person name="Zhang T."/>
            <person name="Gao T."/>
            <person name="Zhang H."/>
        </authorList>
    </citation>
    <scope>NUCLEOTIDE SEQUENCE</scope>
    <source>
        <strain evidence="6">KEN8</strain>
    </source>
</reference>
<dbReference type="SMART" id="SM00652">
    <property type="entry name" value="eIF1a"/>
    <property type="match status" value="1"/>
</dbReference>
<accession>A0AAW2RQ11</accession>
<dbReference type="InterPro" id="IPR001253">
    <property type="entry name" value="TIF_eIF-1A"/>
</dbReference>
<feature type="region of interest" description="Disordered" evidence="4">
    <location>
        <begin position="188"/>
        <end position="245"/>
    </location>
</feature>
<comment type="caution">
    <text evidence="6">The sequence shown here is derived from an EMBL/GenBank/DDBJ whole genome shotgun (WGS) entry which is preliminary data.</text>
</comment>
<organism evidence="6">
    <name type="scientific">Sesamum calycinum</name>
    <dbReference type="NCBI Taxonomy" id="2727403"/>
    <lineage>
        <taxon>Eukaryota</taxon>
        <taxon>Viridiplantae</taxon>
        <taxon>Streptophyta</taxon>
        <taxon>Embryophyta</taxon>
        <taxon>Tracheophyta</taxon>
        <taxon>Spermatophyta</taxon>
        <taxon>Magnoliopsida</taxon>
        <taxon>eudicotyledons</taxon>
        <taxon>Gunneridae</taxon>
        <taxon>Pentapetalae</taxon>
        <taxon>asterids</taxon>
        <taxon>lamiids</taxon>
        <taxon>Lamiales</taxon>
        <taxon>Pedaliaceae</taxon>
        <taxon>Sesamum</taxon>
    </lineage>
</organism>
<comment type="similarity">
    <text evidence="1">Belongs to the EIF1AD family.</text>
</comment>
<dbReference type="PANTHER" id="PTHR21641:SF0">
    <property type="entry name" value="RNA-BINDING PROTEIN EIF1AD-RELATED"/>
    <property type="match status" value="1"/>
</dbReference>
<name>A0AAW2RQ11_9LAMI</name>
<evidence type="ECO:0000256" key="1">
    <source>
        <dbReference type="ARBA" id="ARBA00007340"/>
    </source>
</evidence>
<dbReference type="AlphaFoldDB" id="A0AAW2RQ11"/>
<dbReference type="PANTHER" id="PTHR21641">
    <property type="entry name" value="TRANSLATION INITIATION FACTOR-RELATED"/>
    <property type="match status" value="1"/>
</dbReference>
<gene>
    <name evidence="6" type="ORF">Scaly_0510100</name>
</gene>
<feature type="compositionally biased region" description="Acidic residues" evidence="4">
    <location>
        <begin position="203"/>
        <end position="213"/>
    </location>
</feature>
<dbReference type="Pfam" id="PF01176">
    <property type="entry name" value="eIF-1a"/>
    <property type="match status" value="1"/>
</dbReference>
<dbReference type="GO" id="GO:0005634">
    <property type="term" value="C:nucleus"/>
    <property type="evidence" value="ECO:0007669"/>
    <property type="project" value="TreeGrafter"/>
</dbReference>
<reference evidence="6" key="1">
    <citation type="submission" date="2020-06" db="EMBL/GenBank/DDBJ databases">
        <authorList>
            <person name="Li T."/>
            <person name="Hu X."/>
            <person name="Zhang T."/>
            <person name="Song X."/>
            <person name="Zhang H."/>
            <person name="Dai N."/>
            <person name="Sheng W."/>
            <person name="Hou X."/>
            <person name="Wei L."/>
        </authorList>
    </citation>
    <scope>NUCLEOTIDE SEQUENCE</scope>
    <source>
        <strain evidence="6">KEN8</strain>
        <tissue evidence="6">Leaf</tissue>
    </source>
</reference>
<evidence type="ECO:0000256" key="3">
    <source>
        <dbReference type="PROSITE-ProRule" id="PRU00181"/>
    </source>
</evidence>
<feature type="compositionally biased region" description="Polar residues" evidence="4">
    <location>
        <begin position="188"/>
        <end position="202"/>
    </location>
</feature>
<evidence type="ECO:0000313" key="6">
    <source>
        <dbReference type="EMBL" id="KAL0382228.1"/>
    </source>
</evidence>
<feature type="compositionally biased region" description="Polar residues" evidence="4">
    <location>
        <begin position="219"/>
        <end position="228"/>
    </location>
</feature>
<dbReference type="InterPro" id="IPR012340">
    <property type="entry name" value="NA-bd_OB-fold"/>
</dbReference>
<dbReference type="PROSITE" id="PS50832">
    <property type="entry name" value="S1_IF1_TYPE"/>
    <property type="match status" value="1"/>
</dbReference>
<keyword evidence="3" id="KW-0648">Protein biosynthesis</keyword>
<proteinExistence type="inferred from homology"/>
<feature type="domain" description="S1-like" evidence="5">
    <location>
        <begin position="86"/>
        <end position="144"/>
    </location>
</feature>
<keyword evidence="3" id="KW-0396">Initiation factor</keyword>
<dbReference type="SUPFAM" id="SSF50249">
    <property type="entry name" value="Nucleic acid-binding proteins"/>
    <property type="match status" value="1"/>
</dbReference>